<dbReference type="InterPro" id="IPR012809">
    <property type="entry name" value="ECF_CbiQ"/>
</dbReference>
<dbReference type="GO" id="GO:0006824">
    <property type="term" value="P:cobalt ion transport"/>
    <property type="evidence" value="ECO:0007669"/>
    <property type="project" value="InterPro"/>
</dbReference>
<protein>
    <submittedName>
        <fullName evidence="7">Cobalt ECF transporter T component CbiQ</fullName>
    </submittedName>
</protein>
<dbReference type="PANTHER" id="PTHR43723">
    <property type="entry name" value="COBALT TRANSPORT PROTEIN CBIQ"/>
    <property type="match status" value="1"/>
</dbReference>
<feature type="transmembrane region" description="Helical" evidence="6">
    <location>
        <begin position="72"/>
        <end position="96"/>
    </location>
</feature>
<evidence type="ECO:0000256" key="4">
    <source>
        <dbReference type="ARBA" id="ARBA00022989"/>
    </source>
</evidence>
<keyword evidence="4 6" id="KW-1133">Transmembrane helix</keyword>
<keyword evidence="3 6" id="KW-0812">Transmembrane</keyword>
<dbReference type="PANTHER" id="PTHR43723:SF1">
    <property type="entry name" value="COBALT TRANSPORT PROTEIN CBIQ"/>
    <property type="match status" value="1"/>
</dbReference>
<evidence type="ECO:0000256" key="5">
    <source>
        <dbReference type="ARBA" id="ARBA00023136"/>
    </source>
</evidence>
<evidence type="ECO:0000313" key="7">
    <source>
        <dbReference type="EMBL" id="RKD35246.1"/>
    </source>
</evidence>
<dbReference type="GO" id="GO:0043190">
    <property type="term" value="C:ATP-binding cassette (ABC) transporter complex"/>
    <property type="evidence" value="ECO:0007669"/>
    <property type="project" value="InterPro"/>
</dbReference>
<dbReference type="Pfam" id="PF02361">
    <property type="entry name" value="CbiQ"/>
    <property type="match status" value="1"/>
</dbReference>
<dbReference type="AlphaFoldDB" id="A0A419TCP0"/>
<comment type="caution">
    <text evidence="7">The sequence shown here is derived from an EMBL/GenBank/DDBJ whole genome shotgun (WGS) entry which is preliminary data.</text>
</comment>
<dbReference type="EMBL" id="MCIA01000001">
    <property type="protein sequence ID" value="RKD35246.1"/>
    <property type="molecule type" value="Genomic_DNA"/>
</dbReference>
<gene>
    <name evidence="7" type="ORF">BET01_02570</name>
</gene>
<dbReference type="InterPro" id="IPR052770">
    <property type="entry name" value="Cobalt_transport_CbiQ"/>
</dbReference>
<sequence>MMETIDSYAYESCMRGISPGFKAAVAAGALLFCIGANHLWISITVLLTMSAVTVWFGGLPLIKYLKLLKIPLGFLILGTVAIVIEFSARPFGYVLFHWLGYYVCVSKIGGVIALKLVLKAIAALSAMYMLVLSTPASEVIGVLKHLRVPKLFIELMHMIYRFIFVMTGTQRLMKQAAVSRLGYNDFRTSCRSFGSSAGNLFVVSLKKASTYYDAMVARCYDGELLFLTEEKKVARWQIIAALCYFTVLLLIFLLVP</sequence>
<organism evidence="7 8">
    <name type="scientific">Lacrimispora algidixylanolytica</name>
    <dbReference type="NCBI Taxonomy" id="94868"/>
    <lineage>
        <taxon>Bacteria</taxon>
        <taxon>Bacillati</taxon>
        <taxon>Bacillota</taxon>
        <taxon>Clostridia</taxon>
        <taxon>Lachnospirales</taxon>
        <taxon>Lachnospiraceae</taxon>
        <taxon>Lacrimispora</taxon>
    </lineage>
</organism>
<evidence type="ECO:0000256" key="1">
    <source>
        <dbReference type="ARBA" id="ARBA00004651"/>
    </source>
</evidence>
<keyword evidence="2" id="KW-1003">Cell membrane</keyword>
<dbReference type="RefSeq" id="WP_207667550.1">
    <property type="nucleotide sequence ID" value="NZ_MCIA01000001.1"/>
</dbReference>
<feature type="transmembrane region" description="Helical" evidence="6">
    <location>
        <begin position="46"/>
        <end position="65"/>
    </location>
</feature>
<comment type="subcellular location">
    <subcellularLocation>
        <location evidence="1">Cell membrane</location>
        <topology evidence="1">Multi-pass membrane protein</topology>
    </subcellularLocation>
</comment>
<evidence type="ECO:0000313" key="8">
    <source>
        <dbReference type="Proteomes" id="UP000284277"/>
    </source>
</evidence>
<evidence type="ECO:0000256" key="3">
    <source>
        <dbReference type="ARBA" id="ARBA00022692"/>
    </source>
</evidence>
<evidence type="ECO:0000256" key="2">
    <source>
        <dbReference type="ARBA" id="ARBA00022475"/>
    </source>
</evidence>
<dbReference type="CDD" id="cd16914">
    <property type="entry name" value="EcfT"/>
    <property type="match status" value="1"/>
</dbReference>
<feature type="transmembrane region" description="Helical" evidence="6">
    <location>
        <begin position="21"/>
        <end position="40"/>
    </location>
</feature>
<feature type="transmembrane region" description="Helical" evidence="6">
    <location>
        <begin position="234"/>
        <end position="255"/>
    </location>
</feature>
<name>A0A419TCP0_9FIRM</name>
<dbReference type="Proteomes" id="UP000284277">
    <property type="component" value="Unassembled WGS sequence"/>
</dbReference>
<dbReference type="NCBIfam" id="TIGR02454">
    <property type="entry name" value="ECF_T_CbiQ"/>
    <property type="match status" value="1"/>
</dbReference>
<evidence type="ECO:0000256" key="6">
    <source>
        <dbReference type="SAM" id="Phobius"/>
    </source>
</evidence>
<accession>A0A419TCP0</accession>
<dbReference type="InterPro" id="IPR003339">
    <property type="entry name" value="ABC/ECF_trnsptr_transmembrane"/>
</dbReference>
<proteinExistence type="predicted"/>
<keyword evidence="5 6" id="KW-0472">Membrane</keyword>
<keyword evidence="8" id="KW-1185">Reference proteome</keyword>
<reference evidence="7 8" key="1">
    <citation type="submission" date="2016-08" db="EMBL/GenBank/DDBJ databases">
        <title>A new outlook on sporulation: Clostridium algidixylanolyticum.</title>
        <authorList>
            <person name="Poppleton D.I."/>
            <person name="Gribaldo S."/>
        </authorList>
    </citation>
    <scope>NUCLEOTIDE SEQUENCE [LARGE SCALE GENOMIC DNA]</scope>
    <source>
        <strain evidence="7 8">SPL73</strain>
    </source>
</reference>